<name>A0ABQ8JCV0_DERPT</name>
<comment type="caution">
    <text evidence="1">The sequence shown here is derived from an EMBL/GenBank/DDBJ whole genome shotgun (WGS) entry which is preliminary data.</text>
</comment>
<evidence type="ECO:0000313" key="2">
    <source>
        <dbReference type="Proteomes" id="UP000887458"/>
    </source>
</evidence>
<dbReference type="EMBL" id="NJHN03000048">
    <property type="protein sequence ID" value="KAH9420443.1"/>
    <property type="molecule type" value="Genomic_DNA"/>
</dbReference>
<accession>A0ABQ8JCV0</accession>
<reference evidence="1 2" key="1">
    <citation type="journal article" date="2018" name="J. Allergy Clin. Immunol.">
        <title>High-quality assembly of Dermatophagoides pteronyssinus genome and transcriptome reveals a wide range of novel allergens.</title>
        <authorList>
            <person name="Liu X.Y."/>
            <person name="Yang K.Y."/>
            <person name="Wang M.Q."/>
            <person name="Kwok J.S."/>
            <person name="Zeng X."/>
            <person name="Yang Z."/>
            <person name="Xiao X.J."/>
            <person name="Lau C.P."/>
            <person name="Li Y."/>
            <person name="Huang Z.M."/>
            <person name="Ba J.G."/>
            <person name="Yim A.K."/>
            <person name="Ouyang C.Y."/>
            <person name="Ngai S.M."/>
            <person name="Chan T.F."/>
            <person name="Leung E.L."/>
            <person name="Liu L."/>
            <person name="Liu Z.G."/>
            <person name="Tsui S.K."/>
        </authorList>
    </citation>
    <scope>NUCLEOTIDE SEQUENCE [LARGE SCALE GENOMIC DNA]</scope>
    <source>
        <strain evidence="1">Derp</strain>
    </source>
</reference>
<sequence length="74" mass="8384">MTKLEHLEEVKVVTRFPCPLSQMDRLAIVDIDEVIESSEIVSWFSCWATWMKTMGEFLNLGAGPNHVNFVGDSP</sequence>
<keyword evidence="2" id="KW-1185">Reference proteome</keyword>
<proteinExistence type="predicted"/>
<protein>
    <submittedName>
        <fullName evidence="1">Uncharacterized protein</fullName>
    </submittedName>
</protein>
<gene>
    <name evidence="1" type="ORF">DERP_015029</name>
</gene>
<dbReference type="Proteomes" id="UP000887458">
    <property type="component" value="Unassembled WGS sequence"/>
</dbReference>
<evidence type="ECO:0000313" key="1">
    <source>
        <dbReference type="EMBL" id="KAH9420443.1"/>
    </source>
</evidence>
<organism evidence="1 2">
    <name type="scientific">Dermatophagoides pteronyssinus</name>
    <name type="common">European house dust mite</name>
    <dbReference type="NCBI Taxonomy" id="6956"/>
    <lineage>
        <taxon>Eukaryota</taxon>
        <taxon>Metazoa</taxon>
        <taxon>Ecdysozoa</taxon>
        <taxon>Arthropoda</taxon>
        <taxon>Chelicerata</taxon>
        <taxon>Arachnida</taxon>
        <taxon>Acari</taxon>
        <taxon>Acariformes</taxon>
        <taxon>Sarcoptiformes</taxon>
        <taxon>Astigmata</taxon>
        <taxon>Psoroptidia</taxon>
        <taxon>Analgoidea</taxon>
        <taxon>Pyroglyphidae</taxon>
        <taxon>Dermatophagoidinae</taxon>
        <taxon>Dermatophagoides</taxon>
    </lineage>
</organism>
<reference evidence="1 2" key="2">
    <citation type="journal article" date="2022" name="Mol. Biol. Evol.">
        <title>Comparative Genomics Reveals Insights into the Divergent Evolution of Astigmatic Mites and Household Pest Adaptations.</title>
        <authorList>
            <person name="Xiong Q."/>
            <person name="Wan A.T."/>
            <person name="Liu X."/>
            <person name="Fung C.S."/>
            <person name="Xiao X."/>
            <person name="Malainual N."/>
            <person name="Hou J."/>
            <person name="Wang L."/>
            <person name="Wang M."/>
            <person name="Yang K.Y."/>
            <person name="Cui Y."/>
            <person name="Leung E.L."/>
            <person name="Nong W."/>
            <person name="Shin S.K."/>
            <person name="Au S.W."/>
            <person name="Jeong K.Y."/>
            <person name="Chew F.T."/>
            <person name="Hui J.H."/>
            <person name="Leung T.F."/>
            <person name="Tungtrongchitr A."/>
            <person name="Zhong N."/>
            <person name="Liu Z."/>
            <person name="Tsui S.K."/>
        </authorList>
    </citation>
    <scope>NUCLEOTIDE SEQUENCE [LARGE SCALE GENOMIC DNA]</scope>
    <source>
        <strain evidence="1">Derp</strain>
    </source>
</reference>